<gene>
    <name evidence="1" type="ORF">AWB75_06108</name>
</gene>
<name>A0A158D382_9BURK</name>
<dbReference type="Proteomes" id="UP000054870">
    <property type="component" value="Unassembled WGS sequence"/>
</dbReference>
<dbReference type="AlphaFoldDB" id="A0A158D382"/>
<dbReference type="EMBL" id="FCOF02000048">
    <property type="protein sequence ID" value="SAK88951.1"/>
    <property type="molecule type" value="Genomic_DNA"/>
</dbReference>
<reference evidence="1" key="1">
    <citation type="submission" date="2016-01" db="EMBL/GenBank/DDBJ databases">
        <authorList>
            <person name="Peeters C."/>
        </authorList>
    </citation>
    <scope>NUCLEOTIDE SEQUENCE [LARGE SCALE GENOMIC DNA]</scope>
    <source>
        <strain evidence="1">LMG 29318</strain>
    </source>
</reference>
<accession>A0A158D382</accession>
<protein>
    <submittedName>
        <fullName evidence="1">Uncharacterized protein</fullName>
    </submittedName>
</protein>
<evidence type="ECO:0000313" key="1">
    <source>
        <dbReference type="EMBL" id="SAK88951.1"/>
    </source>
</evidence>
<evidence type="ECO:0000313" key="2">
    <source>
        <dbReference type="Proteomes" id="UP000054870"/>
    </source>
</evidence>
<organism evidence="1 2">
    <name type="scientific">Caballeronia catudaia</name>
    <dbReference type="NCBI Taxonomy" id="1777136"/>
    <lineage>
        <taxon>Bacteria</taxon>
        <taxon>Pseudomonadati</taxon>
        <taxon>Pseudomonadota</taxon>
        <taxon>Betaproteobacteria</taxon>
        <taxon>Burkholderiales</taxon>
        <taxon>Burkholderiaceae</taxon>
        <taxon>Caballeronia</taxon>
    </lineage>
</organism>
<sequence length="104" mass="12205">MRRKKLFIATGCVGVGSRQRHVDRAELAQTKDLLQPRYANVWEAVHLLECQDKTRHSRCLDSNGVDLKHRDEGLVSINDGMRFFVSDRRRDIFNLREVVREHMT</sequence>
<proteinExistence type="predicted"/>
<comment type="caution">
    <text evidence="1">The sequence shown here is derived from an EMBL/GenBank/DDBJ whole genome shotgun (WGS) entry which is preliminary data.</text>
</comment>
<keyword evidence="2" id="KW-1185">Reference proteome</keyword>